<evidence type="ECO:0000256" key="1">
    <source>
        <dbReference type="SAM" id="SignalP"/>
    </source>
</evidence>
<keyword evidence="3" id="KW-1185">Reference proteome</keyword>
<evidence type="ECO:0000313" key="3">
    <source>
        <dbReference type="Proteomes" id="UP000807353"/>
    </source>
</evidence>
<comment type="caution">
    <text evidence="2">The sequence shown here is derived from an EMBL/GenBank/DDBJ whole genome shotgun (WGS) entry which is preliminary data.</text>
</comment>
<dbReference type="AlphaFoldDB" id="A0A9P5Y715"/>
<evidence type="ECO:0000313" key="2">
    <source>
        <dbReference type="EMBL" id="KAF9463380.1"/>
    </source>
</evidence>
<keyword evidence="1" id="KW-0732">Signal</keyword>
<dbReference type="Proteomes" id="UP000807353">
    <property type="component" value="Unassembled WGS sequence"/>
</dbReference>
<reference evidence="2" key="1">
    <citation type="submission" date="2020-11" db="EMBL/GenBank/DDBJ databases">
        <authorList>
            <consortium name="DOE Joint Genome Institute"/>
            <person name="Ahrendt S."/>
            <person name="Riley R."/>
            <person name="Andreopoulos W."/>
            <person name="Labutti K."/>
            <person name="Pangilinan J."/>
            <person name="Ruiz-Duenas F.J."/>
            <person name="Barrasa J.M."/>
            <person name="Sanchez-Garcia M."/>
            <person name="Camarero S."/>
            <person name="Miyauchi S."/>
            <person name="Serrano A."/>
            <person name="Linde D."/>
            <person name="Babiker R."/>
            <person name="Drula E."/>
            <person name="Ayuso-Fernandez I."/>
            <person name="Pacheco R."/>
            <person name="Padilla G."/>
            <person name="Ferreira P."/>
            <person name="Barriuso J."/>
            <person name="Kellner H."/>
            <person name="Castanera R."/>
            <person name="Alfaro M."/>
            <person name="Ramirez L."/>
            <person name="Pisabarro A.G."/>
            <person name="Kuo A."/>
            <person name="Tritt A."/>
            <person name="Lipzen A."/>
            <person name="He G."/>
            <person name="Yan M."/>
            <person name="Ng V."/>
            <person name="Cullen D."/>
            <person name="Martin F."/>
            <person name="Rosso M.-N."/>
            <person name="Henrissat B."/>
            <person name="Hibbett D."/>
            <person name="Martinez A.T."/>
            <person name="Grigoriev I.V."/>
        </authorList>
    </citation>
    <scope>NUCLEOTIDE SEQUENCE</scope>
    <source>
        <strain evidence="2">CBS 247.69</strain>
    </source>
</reference>
<dbReference type="EMBL" id="MU150263">
    <property type="protein sequence ID" value="KAF9463380.1"/>
    <property type="molecule type" value="Genomic_DNA"/>
</dbReference>
<accession>A0A9P5Y715</accession>
<protein>
    <submittedName>
        <fullName evidence="2">Uncharacterized protein</fullName>
    </submittedName>
</protein>
<feature type="chain" id="PRO_5040477652" evidence="1">
    <location>
        <begin position="24"/>
        <end position="353"/>
    </location>
</feature>
<name>A0A9P5Y715_9AGAR</name>
<organism evidence="2 3">
    <name type="scientific">Collybia nuda</name>
    <dbReference type="NCBI Taxonomy" id="64659"/>
    <lineage>
        <taxon>Eukaryota</taxon>
        <taxon>Fungi</taxon>
        <taxon>Dikarya</taxon>
        <taxon>Basidiomycota</taxon>
        <taxon>Agaricomycotina</taxon>
        <taxon>Agaricomycetes</taxon>
        <taxon>Agaricomycetidae</taxon>
        <taxon>Agaricales</taxon>
        <taxon>Tricholomatineae</taxon>
        <taxon>Clitocybaceae</taxon>
        <taxon>Collybia</taxon>
    </lineage>
</organism>
<gene>
    <name evidence="2" type="ORF">BDZ94DRAFT_1259214</name>
</gene>
<feature type="signal peptide" evidence="1">
    <location>
        <begin position="1"/>
        <end position="23"/>
    </location>
</feature>
<sequence length="353" mass="38786">MPSFSFLSTLPAAIALIATAVMASPLHAMSSSIASRATGNTRIGRVEVTEYMWNYAGFTIEIGERVVTEAFKAVHVSPIQLSGVVGTDGISMTGTGFILEYPKPFLIDRGNNLFTSGIGYKTLLYDYQSLRPTNGSILLPITSAHAEEFLKDLKIDEEIRKLPGISASEKEHIIDTRHYYTQYGYSNVLPNDISEAHQNQVQAVYQRAADISLAREIVITLNKMLDRMIAIAKKYGRSEYGIIEELQSRGNVVASFIGHAVKPPSKDGIVRSPVHGGGLNGEITMWSKGLSLYMNLRLDSDVPGDARAVNTGDVKLFTLNCSGSNKPMYCNPYSRGNGIIHLGRFFRFVTAFF</sequence>
<proteinExistence type="predicted"/>